<evidence type="ECO:0000313" key="1">
    <source>
        <dbReference type="EMBL" id="RAN31240.1"/>
    </source>
</evidence>
<name>A0A062U0A8_9PROT</name>
<sequence length="38" mass="4422">MTMDDHGVNIIKRNFAKLFTFAAELQKTPFHRKVDSIT</sequence>
<dbReference type="EMBL" id="AWFB01000057">
    <property type="protein sequence ID" value="RAN31240.1"/>
    <property type="molecule type" value="Genomic_DNA"/>
</dbReference>
<protein>
    <submittedName>
        <fullName evidence="1">Uncharacterized protein</fullName>
    </submittedName>
</protein>
<reference evidence="1 2" key="1">
    <citation type="submission" date="2013-04" db="EMBL/GenBank/DDBJ databases">
        <title>Hyphomonas sp. T24B3 Genome Sequencing.</title>
        <authorList>
            <person name="Lai Q."/>
            <person name="Shao Z."/>
        </authorList>
    </citation>
    <scope>NUCLEOTIDE SEQUENCE [LARGE SCALE GENOMIC DNA]</scope>
    <source>
        <strain evidence="1 2">T24B3</strain>
    </source>
</reference>
<organism evidence="1 2">
    <name type="scientific">Hyphomonas pacifica</name>
    <dbReference type="NCBI Taxonomy" id="1280941"/>
    <lineage>
        <taxon>Bacteria</taxon>
        <taxon>Pseudomonadati</taxon>
        <taxon>Pseudomonadota</taxon>
        <taxon>Alphaproteobacteria</taxon>
        <taxon>Hyphomonadales</taxon>
        <taxon>Hyphomonadaceae</taxon>
        <taxon>Hyphomonas</taxon>
    </lineage>
</organism>
<evidence type="ECO:0000313" key="2">
    <source>
        <dbReference type="Proteomes" id="UP000249123"/>
    </source>
</evidence>
<dbReference type="AlphaFoldDB" id="A0A062U0A8"/>
<gene>
    <name evidence="1" type="ORF">HY3_16935</name>
</gene>
<accession>A0A062U0A8</accession>
<comment type="caution">
    <text evidence="1">The sequence shown here is derived from an EMBL/GenBank/DDBJ whole genome shotgun (WGS) entry which is preliminary data.</text>
</comment>
<dbReference type="Proteomes" id="UP000249123">
    <property type="component" value="Unassembled WGS sequence"/>
</dbReference>
<keyword evidence="2" id="KW-1185">Reference proteome</keyword>
<proteinExistence type="predicted"/>